<dbReference type="PROSITE" id="PS51257">
    <property type="entry name" value="PROKAR_LIPOPROTEIN"/>
    <property type="match status" value="1"/>
</dbReference>
<dbReference type="EMBL" id="LIIK01000005">
    <property type="protein sequence ID" value="KQM09412.1"/>
    <property type="molecule type" value="Genomic_DNA"/>
</dbReference>
<evidence type="ECO:0000313" key="2">
    <source>
        <dbReference type="Proteomes" id="UP000054172"/>
    </source>
</evidence>
<proteinExistence type="predicted"/>
<keyword evidence="2" id="KW-1185">Reference proteome</keyword>
<dbReference type="PATRIC" id="fig|1702214.3.peg.2112"/>
<evidence type="ECO:0000313" key="1">
    <source>
        <dbReference type="EMBL" id="KQM09412.1"/>
    </source>
</evidence>
<dbReference type="STRING" id="1702214.AL399_01685"/>
<evidence type="ECO:0008006" key="3">
    <source>
        <dbReference type="Google" id="ProtNLM"/>
    </source>
</evidence>
<accession>A0A0Q4B9F5</accession>
<gene>
    <name evidence="1" type="ORF">AL399_01685</name>
</gene>
<dbReference type="AlphaFoldDB" id="A0A0Q4B9F5"/>
<name>A0A0Q4B9F5_9BACT</name>
<reference evidence="1" key="1">
    <citation type="submission" date="2015-08" db="EMBL/GenBank/DDBJ databases">
        <title>Candidatus Bacteriodes Periocalifornicus.</title>
        <authorList>
            <person name="McLean J.S."/>
            <person name="Kelley S."/>
        </authorList>
    </citation>
    <scope>NUCLEOTIDE SEQUENCE [LARGE SCALE GENOMIC DNA]</scope>
    <source>
        <strain evidence="1">12B</strain>
    </source>
</reference>
<dbReference type="Proteomes" id="UP000054172">
    <property type="component" value="Unassembled WGS sequence"/>
</dbReference>
<organism evidence="1 2">
    <name type="scientific">Candidatus [Bacteroides] periocalifornicus</name>
    <dbReference type="NCBI Taxonomy" id="1702214"/>
    <lineage>
        <taxon>Bacteria</taxon>
        <taxon>Pseudomonadati</taxon>
        <taxon>Bacteroidota</taxon>
    </lineage>
</organism>
<sequence>MRGLGAFVFLVLWAWLLLWLYGCNLATGANDDHVLASVGAVQLRVEDLPVGMAEGLSPKDSLAMLKRYADAWLRRQLLYQRAASKLAGRITAIEQQVEDYRMGLYIYEYERVYEAMHLDTLVRLGEIDTFYQENREMFVLREPIARCLIVPTVGNGDAVQELKQAYKHCDYEQLQHITTLTMEANIVPLALPDTWLSLQDLKAKVPEEVYQVLKDCRARSYEIPVGEVLYLVNACQWKRAGASAPLEFCQGEVRQLVLNRRKVELLRALEMEVVQEGVETGRARVWVE</sequence>
<protein>
    <recommendedName>
        <fullName evidence="3">Peptidyl-prolyl cis-trans isomerase</fullName>
    </recommendedName>
</protein>
<comment type="caution">
    <text evidence="1">The sequence shown here is derived from an EMBL/GenBank/DDBJ whole genome shotgun (WGS) entry which is preliminary data.</text>
</comment>